<dbReference type="AlphaFoldDB" id="A0A0W8G2W6"/>
<dbReference type="PROSITE" id="PS50005">
    <property type="entry name" value="TPR"/>
    <property type="match status" value="2"/>
</dbReference>
<gene>
    <name evidence="1" type="ORF">ASZ90_003274</name>
</gene>
<dbReference type="PANTHER" id="PTHR12558:SF13">
    <property type="entry name" value="CELL DIVISION CYCLE PROTEIN 27 HOMOLOG"/>
    <property type="match status" value="1"/>
</dbReference>
<name>A0A0W8G2W6_9ZZZZ</name>
<reference evidence="1" key="1">
    <citation type="journal article" date="2015" name="Proc. Natl. Acad. Sci. U.S.A.">
        <title>Networks of energetic and metabolic interactions define dynamics in microbial communities.</title>
        <authorList>
            <person name="Embree M."/>
            <person name="Liu J.K."/>
            <person name="Al-Bassam M.M."/>
            <person name="Zengler K."/>
        </authorList>
    </citation>
    <scope>NUCLEOTIDE SEQUENCE</scope>
</reference>
<dbReference type="SMART" id="SM00028">
    <property type="entry name" value="TPR"/>
    <property type="match status" value="6"/>
</dbReference>
<dbReference type="Gene3D" id="1.25.40.10">
    <property type="entry name" value="Tetratricopeptide repeat domain"/>
    <property type="match status" value="2"/>
</dbReference>
<proteinExistence type="predicted"/>
<accession>A0A0W8G2W6</accession>
<protein>
    <submittedName>
        <fullName evidence="1">Uncharacterized protein</fullName>
    </submittedName>
</protein>
<organism evidence="1">
    <name type="scientific">hydrocarbon metagenome</name>
    <dbReference type="NCBI Taxonomy" id="938273"/>
    <lineage>
        <taxon>unclassified sequences</taxon>
        <taxon>metagenomes</taxon>
        <taxon>ecological metagenomes</taxon>
    </lineage>
</organism>
<dbReference type="EMBL" id="LNQE01000395">
    <property type="protein sequence ID" value="KUG26867.1"/>
    <property type="molecule type" value="Genomic_DNA"/>
</dbReference>
<dbReference type="SUPFAM" id="SSF48452">
    <property type="entry name" value="TPR-like"/>
    <property type="match status" value="2"/>
</dbReference>
<sequence>MTEFESNFEKAEQFFNEKKYLHAIQIYQSLLDLPHLKRKAVIKLIEIFGIQNQFDSAVKVFKRYLSEEENDEDMLTFYAQFLIKNERYLEAHDVLSSISNDKRPERNFLMGIVNYYLEDYQIAVINFAEFIKRNKKSELLPQAHLFLSKCYLKKNEISLALEHAKESEKIYNQDYEVYSTLAIIFYEKEMYYHALDNIQKSIKLNPGDINSLLWSGRILLKMGEPEQAKKILEYSVDISNENIETLNMLGMISLEASDYNSAEEYFNKVVKLDPENQEAKDCITICKSLQNKEM</sequence>
<dbReference type="PROSITE" id="PS50293">
    <property type="entry name" value="TPR_REGION"/>
    <property type="match status" value="1"/>
</dbReference>
<dbReference type="Pfam" id="PF13181">
    <property type="entry name" value="TPR_8"/>
    <property type="match status" value="2"/>
</dbReference>
<evidence type="ECO:0000313" key="1">
    <source>
        <dbReference type="EMBL" id="KUG26867.1"/>
    </source>
</evidence>
<dbReference type="PANTHER" id="PTHR12558">
    <property type="entry name" value="CELL DIVISION CYCLE 16,23,27"/>
    <property type="match status" value="1"/>
</dbReference>
<dbReference type="Pfam" id="PF12895">
    <property type="entry name" value="ANAPC3"/>
    <property type="match status" value="1"/>
</dbReference>
<dbReference type="InterPro" id="IPR011990">
    <property type="entry name" value="TPR-like_helical_dom_sf"/>
</dbReference>
<dbReference type="InterPro" id="IPR019734">
    <property type="entry name" value="TPR_rpt"/>
</dbReference>
<comment type="caution">
    <text evidence="1">The sequence shown here is derived from an EMBL/GenBank/DDBJ whole genome shotgun (WGS) entry which is preliminary data.</text>
</comment>